<feature type="signal peptide" evidence="6">
    <location>
        <begin position="1"/>
        <end position="20"/>
    </location>
</feature>
<dbReference type="SMART" id="SM00642">
    <property type="entry name" value="Aamy"/>
    <property type="match status" value="1"/>
</dbReference>
<dbReference type="Pfam" id="PF00128">
    <property type="entry name" value="Alpha-amylase"/>
    <property type="match status" value="3"/>
</dbReference>
<dbReference type="PANTHER" id="PTHR10357:SF179">
    <property type="entry name" value="NEUTRAL AND BASIC AMINO ACID TRANSPORT PROTEIN RBAT"/>
    <property type="match status" value="1"/>
</dbReference>
<dbReference type="AlphaFoldDB" id="A0A7F5RBF4"/>
<dbReference type="InterPro" id="IPR006047">
    <property type="entry name" value="GH13_cat_dom"/>
</dbReference>
<evidence type="ECO:0000256" key="6">
    <source>
        <dbReference type="SAM" id="SignalP"/>
    </source>
</evidence>
<dbReference type="Proteomes" id="UP000192223">
    <property type="component" value="Unplaced"/>
</dbReference>
<name>A0A7F5RBF4_AGRPL</name>
<comment type="catalytic activity">
    <reaction evidence="1">
        <text>Hydrolysis of terminal, non-reducing (1-&gt;4)-linked alpha-D-glucose residues with release of alpha-D-glucose.</text>
        <dbReference type="EC" id="3.2.1.20"/>
    </reaction>
</comment>
<dbReference type="OrthoDB" id="1740265at2759"/>
<dbReference type="InParanoid" id="A0A7F5RBF4"/>
<evidence type="ECO:0000259" key="7">
    <source>
        <dbReference type="SMART" id="SM00642"/>
    </source>
</evidence>
<accession>A0A7F5RBF4</accession>
<feature type="chain" id="PRO_5028847979" description="alpha-glucosidase" evidence="6">
    <location>
        <begin position="21"/>
        <end position="593"/>
    </location>
</feature>
<evidence type="ECO:0000256" key="2">
    <source>
        <dbReference type="ARBA" id="ARBA00008061"/>
    </source>
</evidence>
<protein>
    <recommendedName>
        <fullName evidence="3">alpha-glucosidase</fullName>
        <ecNumber evidence="3">3.2.1.20</ecNumber>
    </recommendedName>
</protein>
<evidence type="ECO:0000256" key="4">
    <source>
        <dbReference type="ARBA" id="ARBA00023180"/>
    </source>
</evidence>
<keyword evidence="4" id="KW-0325">Glycoprotein</keyword>
<dbReference type="RefSeq" id="XP_025833306.1">
    <property type="nucleotide sequence ID" value="XM_025977521.1"/>
</dbReference>
<sequence length="593" mass="67083">MSVLKLVILFTCLLHSLIEAEVVYNGSSTAKDDWWKHTTFYQIYPRSFKDSDGDGLGDLNGIISKLQYLVDAGITATWLSPISKSPGVDAGYDISDFRDIDEKFGTMSDFDRLIKAAHELGIKVILDFVPNHASYQHVWFQLSKNRTKGYEDYFIWKKGYNSTTPPNNWLSRFDYSAWEYVAERDEYYYHQFTTSQPDLNFRNPKVVQEMKLGNHDRDRVATRLGVENVDGYNMMVAFLPGTAVTYNGEEIGMENGEVTWEEGQDPGACNGLESDFKTKLPFHRVLMTEAYSNISVDMLHYGNGTVEGAHFPFNFFIITDTEYNSTANEIISVIKKWFQHMPSGHVSNWVLGNHDRDRVATRLGVENVDGYNMMVAFLPGIAVTYNGEEIGMENGEVTWEEGQDPGACNGLESDFKTVSRDFERTPFHWDSSVNAGFSTGNKTWLPVSSKYKTNNLELQSKDGVKSHFHVYQDLMKLRKEDTLIYGNLNVEVLATYVLAFTRELDGNDTYVFIFNKGNYSTSVSLSSFKSLSGNVTVVLSSTNSSRNKGDTLSTASIIMDAHEAIIAKSRSNVSVCWNIYTILLIMVLLFRIS</sequence>
<dbReference type="KEGG" id="apln:108733286"/>
<dbReference type="Gene3D" id="3.90.400.10">
    <property type="entry name" value="Oligo-1,6-glucosidase, Domain 2"/>
    <property type="match status" value="1"/>
</dbReference>
<dbReference type="InterPro" id="IPR017853">
    <property type="entry name" value="GH"/>
</dbReference>
<evidence type="ECO:0000313" key="9">
    <source>
        <dbReference type="RefSeq" id="XP_025833306.1"/>
    </source>
</evidence>
<dbReference type="GeneID" id="108733286"/>
<dbReference type="FunCoup" id="A0A7F5RBF4">
    <property type="interactions" value="44"/>
</dbReference>
<dbReference type="InterPro" id="IPR045857">
    <property type="entry name" value="O16G_dom_2"/>
</dbReference>
<reference evidence="9" key="1">
    <citation type="submission" date="2025-08" db="UniProtKB">
        <authorList>
            <consortium name="RefSeq"/>
        </authorList>
    </citation>
    <scope>IDENTIFICATION</scope>
    <source>
        <tissue evidence="9">Entire body</tissue>
    </source>
</reference>
<proteinExistence type="inferred from homology"/>
<comment type="similarity">
    <text evidence="2">Belongs to the glycosyl hydrolase 13 family.</text>
</comment>
<evidence type="ECO:0000256" key="1">
    <source>
        <dbReference type="ARBA" id="ARBA00001657"/>
    </source>
</evidence>
<dbReference type="Gene3D" id="3.20.20.80">
    <property type="entry name" value="Glycosidases"/>
    <property type="match status" value="3"/>
</dbReference>
<dbReference type="PANTHER" id="PTHR10357">
    <property type="entry name" value="ALPHA-AMYLASE FAMILY MEMBER"/>
    <property type="match status" value="1"/>
</dbReference>
<dbReference type="EC" id="3.2.1.20" evidence="3"/>
<dbReference type="GO" id="GO:0005975">
    <property type="term" value="P:carbohydrate metabolic process"/>
    <property type="evidence" value="ECO:0007669"/>
    <property type="project" value="InterPro"/>
</dbReference>
<evidence type="ECO:0000256" key="5">
    <source>
        <dbReference type="ARBA" id="ARBA00023295"/>
    </source>
</evidence>
<dbReference type="InterPro" id="IPR013780">
    <property type="entry name" value="Glyco_hydro_b"/>
</dbReference>
<dbReference type="FunFam" id="3.90.400.10:FF:000001">
    <property type="entry name" value="Maltase A3, isoform A"/>
    <property type="match status" value="1"/>
</dbReference>
<keyword evidence="5" id="KW-0326">Glycosidase</keyword>
<dbReference type="GO" id="GO:0004558">
    <property type="term" value="F:alpha-1,4-glucosidase activity"/>
    <property type="evidence" value="ECO:0007669"/>
    <property type="project" value="UniProtKB-EC"/>
</dbReference>
<keyword evidence="6" id="KW-0732">Signal</keyword>
<feature type="domain" description="Glycosyl hydrolase family 13 catalytic" evidence="7">
    <location>
        <begin position="42"/>
        <end position="424"/>
    </location>
</feature>
<keyword evidence="8" id="KW-1185">Reference proteome</keyword>
<dbReference type="Gene3D" id="2.60.40.1180">
    <property type="entry name" value="Golgi alpha-mannosidase II"/>
    <property type="match status" value="1"/>
</dbReference>
<evidence type="ECO:0000256" key="3">
    <source>
        <dbReference type="ARBA" id="ARBA00012741"/>
    </source>
</evidence>
<evidence type="ECO:0000313" key="8">
    <source>
        <dbReference type="Proteomes" id="UP000192223"/>
    </source>
</evidence>
<organism evidence="8 9">
    <name type="scientific">Agrilus planipennis</name>
    <name type="common">Emerald ash borer</name>
    <name type="synonym">Agrilus marcopoli</name>
    <dbReference type="NCBI Taxonomy" id="224129"/>
    <lineage>
        <taxon>Eukaryota</taxon>
        <taxon>Metazoa</taxon>
        <taxon>Ecdysozoa</taxon>
        <taxon>Arthropoda</taxon>
        <taxon>Hexapoda</taxon>
        <taxon>Insecta</taxon>
        <taxon>Pterygota</taxon>
        <taxon>Neoptera</taxon>
        <taxon>Endopterygota</taxon>
        <taxon>Coleoptera</taxon>
        <taxon>Polyphaga</taxon>
        <taxon>Elateriformia</taxon>
        <taxon>Buprestoidea</taxon>
        <taxon>Buprestidae</taxon>
        <taxon>Agrilinae</taxon>
        <taxon>Agrilus</taxon>
    </lineage>
</organism>
<gene>
    <name evidence="9" type="primary">LOC108733286</name>
</gene>
<dbReference type="SUPFAM" id="SSF51445">
    <property type="entry name" value="(Trans)glycosidases"/>
    <property type="match status" value="3"/>
</dbReference>
<keyword evidence="5" id="KW-0378">Hydrolase</keyword>